<organism evidence="2 3">
    <name type="scientific">Daphnia magna</name>
    <dbReference type="NCBI Taxonomy" id="35525"/>
    <lineage>
        <taxon>Eukaryota</taxon>
        <taxon>Metazoa</taxon>
        <taxon>Ecdysozoa</taxon>
        <taxon>Arthropoda</taxon>
        <taxon>Crustacea</taxon>
        <taxon>Branchiopoda</taxon>
        <taxon>Diplostraca</taxon>
        <taxon>Cladocera</taxon>
        <taxon>Anomopoda</taxon>
        <taxon>Daphniidae</taxon>
        <taxon>Daphnia</taxon>
    </lineage>
</organism>
<keyword evidence="3" id="KW-1185">Reference proteome</keyword>
<gene>
    <name evidence="2" type="ORF">APZ42_013076</name>
</gene>
<accession>A0A162R725</accession>
<evidence type="ECO:0000313" key="3">
    <source>
        <dbReference type="Proteomes" id="UP000076858"/>
    </source>
</evidence>
<feature type="signal peptide" evidence="1">
    <location>
        <begin position="1"/>
        <end position="15"/>
    </location>
</feature>
<sequence>MNLLVSFVFIFGDMADLIDVIKNDSEKRRSVIGLTAYLDELINLYNLPWTPRKVMRSMKDMATTCARTGRIWPHTVLWADRELPERALHYERLQAAQGRREARMALPNQREQFGEGGQAPEPVAGFDPEVFALEDAMPVIQDQDLVAVIGGLAPDGDIMPAQLDINGFHGLQDQTPELDNEELPELDAPVPNLEGIEGFGAWVEAVMPTPLPQPLDIEPEVREWMVPEEIP</sequence>
<comment type="caution">
    <text evidence="2">The sequence shown here is derived from an EMBL/GenBank/DDBJ whole genome shotgun (WGS) entry which is preliminary data.</text>
</comment>
<reference evidence="2 3" key="1">
    <citation type="submission" date="2016-03" db="EMBL/GenBank/DDBJ databases">
        <title>EvidentialGene: Evidence-directed Construction of Genes on Genomes.</title>
        <authorList>
            <person name="Gilbert D.G."/>
            <person name="Choi J.-H."/>
            <person name="Mockaitis K."/>
            <person name="Colbourne J."/>
            <person name="Pfrender M."/>
        </authorList>
    </citation>
    <scope>NUCLEOTIDE SEQUENCE [LARGE SCALE GENOMIC DNA]</scope>
    <source>
        <strain evidence="2 3">Xinb3</strain>
        <tissue evidence="2">Complete organism</tissue>
    </source>
</reference>
<name>A0A162R725_9CRUS</name>
<evidence type="ECO:0000313" key="2">
    <source>
        <dbReference type="EMBL" id="KZS20283.1"/>
    </source>
</evidence>
<dbReference type="AlphaFoldDB" id="A0A162R725"/>
<dbReference type="EMBL" id="LRGB01000233">
    <property type="protein sequence ID" value="KZS20283.1"/>
    <property type="molecule type" value="Genomic_DNA"/>
</dbReference>
<protein>
    <submittedName>
        <fullName evidence="2">Uncharacterized protein</fullName>
    </submittedName>
</protein>
<keyword evidence="1" id="KW-0732">Signal</keyword>
<feature type="chain" id="PRO_5013085338" evidence="1">
    <location>
        <begin position="16"/>
        <end position="231"/>
    </location>
</feature>
<proteinExistence type="predicted"/>
<dbReference type="Proteomes" id="UP000076858">
    <property type="component" value="Unassembled WGS sequence"/>
</dbReference>
<evidence type="ECO:0000256" key="1">
    <source>
        <dbReference type="SAM" id="SignalP"/>
    </source>
</evidence>